<feature type="transmembrane region" description="Helical" evidence="7">
    <location>
        <begin position="149"/>
        <end position="167"/>
    </location>
</feature>
<evidence type="ECO:0000256" key="1">
    <source>
        <dbReference type="ARBA" id="ARBA00004651"/>
    </source>
</evidence>
<keyword evidence="4 7" id="KW-0812">Transmembrane</keyword>
<feature type="transmembrane region" description="Helical" evidence="7">
    <location>
        <begin position="63"/>
        <end position="83"/>
    </location>
</feature>
<feature type="transmembrane region" description="Helical" evidence="7">
    <location>
        <begin position="6"/>
        <end position="23"/>
    </location>
</feature>
<dbReference type="EMBL" id="FNAC01000004">
    <property type="protein sequence ID" value="SDC70386.1"/>
    <property type="molecule type" value="Genomic_DNA"/>
</dbReference>
<evidence type="ECO:0000313" key="10">
    <source>
        <dbReference type="Proteomes" id="UP000199060"/>
    </source>
</evidence>
<dbReference type="Pfam" id="PF03458">
    <property type="entry name" value="Gly_transporter"/>
    <property type="match status" value="2"/>
</dbReference>
<dbReference type="OrthoDB" id="9791874at2"/>
<evidence type="ECO:0000259" key="8">
    <source>
        <dbReference type="Pfam" id="PF03458"/>
    </source>
</evidence>
<dbReference type="GO" id="GO:0005886">
    <property type="term" value="C:plasma membrane"/>
    <property type="evidence" value="ECO:0007669"/>
    <property type="project" value="UniProtKB-SubCell"/>
</dbReference>
<gene>
    <name evidence="9" type="ORF">SAMN04488104_100436</name>
</gene>
<feature type="transmembrane region" description="Helical" evidence="7">
    <location>
        <begin position="173"/>
        <end position="189"/>
    </location>
</feature>
<evidence type="ECO:0000313" key="9">
    <source>
        <dbReference type="EMBL" id="SDC70386.1"/>
    </source>
</evidence>
<keyword evidence="5 7" id="KW-1133">Transmembrane helix</keyword>
<accession>A0A1G6NT04</accession>
<feature type="domain" description="Glycine transporter" evidence="8">
    <location>
        <begin position="92"/>
        <end position="164"/>
    </location>
</feature>
<name>A0A1G6NT04_9BACT</name>
<reference evidence="10" key="1">
    <citation type="submission" date="2016-10" db="EMBL/GenBank/DDBJ databases">
        <authorList>
            <person name="Varghese N."/>
            <person name="Submissions S."/>
        </authorList>
    </citation>
    <scope>NUCLEOTIDE SEQUENCE [LARGE SCALE GENOMIC DNA]</scope>
    <source>
        <strain evidence="10">DSM 23095</strain>
    </source>
</reference>
<comment type="subcellular location">
    <subcellularLocation>
        <location evidence="1">Cell membrane</location>
        <topology evidence="1">Multi-pass membrane protein</topology>
    </subcellularLocation>
</comment>
<organism evidence="9 10">
    <name type="scientific">Algoriphagus faecimaris</name>
    <dbReference type="NCBI Taxonomy" id="686796"/>
    <lineage>
        <taxon>Bacteria</taxon>
        <taxon>Pseudomonadati</taxon>
        <taxon>Bacteroidota</taxon>
        <taxon>Cytophagia</taxon>
        <taxon>Cytophagales</taxon>
        <taxon>Cyclobacteriaceae</taxon>
        <taxon>Algoriphagus</taxon>
    </lineage>
</organism>
<feature type="domain" description="Glycine transporter" evidence="8">
    <location>
        <begin position="6"/>
        <end position="79"/>
    </location>
</feature>
<dbReference type="STRING" id="686796.SAMN04488104_100436"/>
<keyword evidence="6 7" id="KW-0472">Membrane</keyword>
<dbReference type="RefSeq" id="WP_087937940.1">
    <property type="nucleotide sequence ID" value="NZ_FNAC01000004.1"/>
</dbReference>
<dbReference type="PANTHER" id="PTHR30506:SF3">
    <property type="entry name" value="UPF0126 INNER MEMBRANE PROTEIN YADS-RELATED"/>
    <property type="match status" value="1"/>
</dbReference>
<dbReference type="PANTHER" id="PTHR30506">
    <property type="entry name" value="INNER MEMBRANE PROTEIN"/>
    <property type="match status" value="1"/>
</dbReference>
<evidence type="ECO:0000256" key="3">
    <source>
        <dbReference type="ARBA" id="ARBA00022475"/>
    </source>
</evidence>
<feature type="transmembrane region" description="Helical" evidence="7">
    <location>
        <begin position="118"/>
        <end position="137"/>
    </location>
</feature>
<evidence type="ECO:0000256" key="2">
    <source>
        <dbReference type="ARBA" id="ARBA00008193"/>
    </source>
</evidence>
<evidence type="ECO:0000256" key="6">
    <source>
        <dbReference type="ARBA" id="ARBA00023136"/>
    </source>
</evidence>
<feature type="transmembrane region" description="Helical" evidence="7">
    <location>
        <begin position="30"/>
        <end position="51"/>
    </location>
</feature>
<evidence type="ECO:0000256" key="7">
    <source>
        <dbReference type="SAM" id="Phobius"/>
    </source>
</evidence>
<evidence type="ECO:0000256" key="4">
    <source>
        <dbReference type="ARBA" id="ARBA00022692"/>
    </source>
</evidence>
<protein>
    <submittedName>
        <fullName evidence="9">Uncharacterized membrane protein YeiH</fullName>
    </submittedName>
</protein>
<dbReference type="AlphaFoldDB" id="A0A1G6NT04"/>
<proteinExistence type="inferred from homology"/>
<comment type="similarity">
    <text evidence="2">Belongs to the UPF0126 family.</text>
</comment>
<keyword evidence="3" id="KW-1003">Cell membrane</keyword>
<evidence type="ECO:0000256" key="5">
    <source>
        <dbReference type="ARBA" id="ARBA00022989"/>
    </source>
</evidence>
<dbReference type="InterPro" id="IPR005115">
    <property type="entry name" value="Gly_transporter"/>
</dbReference>
<dbReference type="Proteomes" id="UP000199060">
    <property type="component" value="Unassembled WGS sequence"/>
</dbReference>
<keyword evidence="10" id="KW-1185">Reference proteome</keyword>
<sequence>MALQYALELIGTFVFAISGALAVREREHDLFGAGFTGFITAIGGGTLRDVLLDAHPLVWIGDIYFLYAILLGILAAFVFPGFLSRLRKTFFLFDTLGIGFFTVLGVEKALSLGVRPEIAAIMGMFTAVMGGVIRDTLTNEIPILFRKEIYASACLAGAILYLVLNYFGLGREWNLLLSISTVISIRLIAMKYKLSLPRLD</sequence>